<name>A0ABR4FRJ3_9EURO</name>
<organism evidence="7 8">
    <name type="scientific">Aspergillus keveii</name>
    <dbReference type="NCBI Taxonomy" id="714993"/>
    <lineage>
        <taxon>Eukaryota</taxon>
        <taxon>Fungi</taxon>
        <taxon>Dikarya</taxon>
        <taxon>Ascomycota</taxon>
        <taxon>Pezizomycotina</taxon>
        <taxon>Eurotiomycetes</taxon>
        <taxon>Eurotiomycetidae</taxon>
        <taxon>Eurotiales</taxon>
        <taxon>Aspergillaceae</taxon>
        <taxon>Aspergillus</taxon>
        <taxon>Aspergillus subgen. Nidulantes</taxon>
    </lineage>
</organism>
<evidence type="ECO:0000256" key="1">
    <source>
        <dbReference type="ARBA" id="ARBA00009865"/>
    </source>
</evidence>
<keyword evidence="4 5" id="KW-0326">Glycosidase</keyword>
<dbReference type="InterPro" id="IPR051795">
    <property type="entry name" value="Glycosyl_Hydrlase_43"/>
</dbReference>
<keyword evidence="2 6" id="KW-0732">Signal</keyword>
<reference evidence="7 8" key="1">
    <citation type="submission" date="2024-07" db="EMBL/GenBank/DDBJ databases">
        <title>Section-level genome sequencing and comparative genomics of Aspergillus sections Usti and Cavernicolus.</title>
        <authorList>
            <consortium name="Lawrence Berkeley National Laboratory"/>
            <person name="Nybo J.L."/>
            <person name="Vesth T.C."/>
            <person name="Theobald S."/>
            <person name="Frisvad J.C."/>
            <person name="Larsen T.O."/>
            <person name="Kjaerboelling I."/>
            <person name="Rothschild-Mancinelli K."/>
            <person name="Lyhne E.K."/>
            <person name="Kogle M.E."/>
            <person name="Barry K."/>
            <person name="Clum A."/>
            <person name="Na H."/>
            <person name="Ledsgaard L."/>
            <person name="Lin J."/>
            <person name="Lipzen A."/>
            <person name="Kuo A."/>
            <person name="Riley R."/>
            <person name="Mondo S."/>
            <person name="Labutti K."/>
            <person name="Haridas S."/>
            <person name="Pangalinan J."/>
            <person name="Salamov A.A."/>
            <person name="Simmons B.A."/>
            <person name="Magnuson J.K."/>
            <person name="Chen J."/>
            <person name="Drula E."/>
            <person name="Henrissat B."/>
            <person name="Wiebenga A."/>
            <person name="Lubbers R.J."/>
            <person name="Gomes A.C."/>
            <person name="Makela M.R."/>
            <person name="Stajich J."/>
            <person name="Grigoriev I.V."/>
            <person name="Mortensen U.H."/>
            <person name="De Vries R.P."/>
            <person name="Baker S.E."/>
            <person name="Andersen M.R."/>
        </authorList>
    </citation>
    <scope>NUCLEOTIDE SEQUENCE [LARGE SCALE GENOMIC DNA]</scope>
    <source>
        <strain evidence="7 8">CBS 209.92</strain>
    </source>
</reference>
<sequence>MASVLLVLLAVVGIALSEPLRVLDRDFPDPSIIQTNDGFYSFATTSGGRNVQVAHSPNFDSWEFLDGHDALPGPFPEWVADEPMVWAPDVFQRDDGQYIMYYSAAPREDSRRHCLGVATASDIEGPYSPLDTPWACPLEQGGAIDAAGFRDDNGTIYIVYKVDGSALNTGDGESHPTPLILQEVEADGYTLAGDPVTLLDHDDSEDPLIEAPAIVKVDGTYFLFYSSHMFDSPDYDSRYATAPSVAGPYTRVGRVVAPRDESDVGPLSGPGGADISDDGTKLLFHANRNGENPRGGRALYAARVSLVDGRVTIQCK</sequence>
<keyword evidence="8" id="KW-1185">Reference proteome</keyword>
<evidence type="ECO:0000256" key="5">
    <source>
        <dbReference type="RuleBase" id="RU361187"/>
    </source>
</evidence>
<dbReference type="PANTHER" id="PTHR42812">
    <property type="entry name" value="BETA-XYLOSIDASE"/>
    <property type="match status" value="1"/>
</dbReference>
<evidence type="ECO:0000256" key="6">
    <source>
        <dbReference type="SAM" id="SignalP"/>
    </source>
</evidence>
<comment type="similarity">
    <text evidence="1 5">Belongs to the glycosyl hydrolase 43 family.</text>
</comment>
<dbReference type="SUPFAM" id="SSF75005">
    <property type="entry name" value="Arabinanase/levansucrase/invertase"/>
    <property type="match status" value="1"/>
</dbReference>
<evidence type="ECO:0000256" key="2">
    <source>
        <dbReference type="ARBA" id="ARBA00022729"/>
    </source>
</evidence>
<accession>A0ABR4FRJ3</accession>
<dbReference type="PANTHER" id="PTHR42812:SF5">
    <property type="entry name" value="ENDO-ARABINASE"/>
    <property type="match status" value="1"/>
</dbReference>
<feature type="signal peptide" evidence="6">
    <location>
        <begin position="1"/>
        <end position="17"/>
    </location>
</feature>
<evidence type="ECO:0000313" key="8">
    <source>
        <dbReference type="Proteomes" id="UP001610563"/>
    </source>
</evidence>
<feature type="chain" id="PRO_5047522954" evidence="6">
    <location>
        <begin position="18"/>
        <end position="316"/>
    </location>
</feature>
<comment type="caution">
    <text evidence="7">The sequence shown here is derived from an EMBL/GenBank/DDBJ whole genome shotgun (WGS) entry which is preliminary data.</text>
</comment>
<dbReference type="InterPro" id="IPR006710">
    <property type="entry name" value="Glyco_hydro_43"/>
</dbReference>
<dbReference type="InterPro" id="IPR023296">
    <property type="entry name" value="Glyco_hydro_beta-prop_sf"/>
</dbReference>
<gene>
    <name evidence="7" type="ORF">BJX66DRAFT_342646</name>
</gene>
<dbReference type="EMBL" id="JBFTWV010000131">
    <property type="protein sequence ID" value="KAL2785873.1"/>
    <property type="molecule type" value="Genomic_DNA"/>
</dbReference>
<proteinExistence type="inferred from homology"/>
<dbReference type="Proteomes" id="UP001610563">
    <property type="component" value="Unassembled WGS sequence"/>
</dbReference>
<dbReference type="Gene3D" id="2.115.10.20">
    <property type="entry name" value="Glycosyl hydrolase domain, family 43"/>
    <property type="match status" value="1"/>
</dbReference>
<evidence type="ECO:0000313" key="7">
    <source>
        <dbReference type="EMBL" id="KAL2785873.1"/>
    </source>
</evidence>
<protein>
    <submittedName>
        <fullName evidence="7">Arabinan-endo 1,5-alpha-L-arabinase</fullName>
    </submittedName>
</protein>
<dbReference type="CDD" id="cd08999">
    <property type="entry name" value="GH43_ABN-like"/>
    <property type="match status" value="1"/>
</dbReference>
<evidence type="ECO:0000256" key="4">
    <source>
        <dbReference type="ARBA" id="ARBA00023295"/>
    </source>
</evidence>
<dbReference type="Pfam" id="PF04616">
    <property type="entry name" value="Glyco_hydro_43"/>
    <property type="match status" value="1"/>
</dbReference>
<keyword evidence="3 5" id="KW-0378">Hydrolase</keyword>
<evidence type="ECO:0000256" key="3">
    <source>
        <dbReference type="ARBA" id="ARBA00022801"/>
    </source>
</evidence>